<dbReference type="RefSeq" id="WP_122231491.1">
    <property type="nucleotide sequence ID" value="NZ_RDQO01000006.1"/>
</dbReference>
<keyword evidence="3" id="KW-0808">Transferase</keyword>
<dbReference type="Gene3D" id="3.40.50.2000">
    <property type="entry name" value="Glycogen Phosphorylase B"/>
    <property type="match status" value="2"/>
</dbReference>
<dbReference type="AlphaFoldDB" id="A0A3M6QLC1"/>
<dbReference type="InterPro" id="IPR028098">
    <property type="entry name" value="Glyco_trans_4-like_N"/>
</dbReference>
<gene>
    <name evidence="3" type="ORF">D8I35_16805</name>
</gene>
<proteinExistence type="predicted"/>
<evidence type="ECO:0000313" key="4">
    <source>
        <dbReference type="Proteomes" id="UP000278006"/>
    </source>
</evidence>
<organism evidence="3 4">
    <name type="scientific">Corticibacter populi</name>
    <dbReference type="NCBI Taxonomy" id="1550736"/>
    <lineage>
        <taxon>Bacteria</taxon>
        <taxon>Pseudomonadati</taxon>
        <taxon>Pseudomonadota</taxon>
        <taxon>Betaproteobacteria</taxon>
        <taxon>Burkholderiales</taxon>
        <taxon>Comamonadaceae</taxon>
        <taxon>Corticibacter</taxon>
    </lineage>
</organism>
<protein>
    <submittedName>
        <fullName evidence="3">Glycosyltransferase</fullName>
    </submittedName>
</protein>
<dbReference type="SUPFAM" id="SSF53756">
    <property type="entry name" value="UDP-Glycosyltransferase/glycogen phosphorylase"/>
    <property type="match status" value="1"/>
</dbReference>
<dbReference type="GO" id="GO:0016757">
    <property type="term" value="F:glycosyltransferase activity"/>
    <property type="evidence" value="ECO:0007669"/>
    <property type="project" value="UniProtKB-ARBA"/>
</dbReference>
<comment type="caution">
    <text evidence="3">The sequence shown here is derived from an EMBL/GenBank/DDBJ whole genome shotgun (WGS) entry which is preliminary data.</text>
</comment>
<dbReference type="Proteomes" id="UP000278006">
    <property type="component" value="Unassembled WGS sequence"/>
</dbReference>
<dbReference type="Pfam" id="PF13439">
    <property type="entry name" value="Glyco_transf_4"/>
    <property type="match status" value="1"/>
</dbReference>
<evidence type="ECO:0000313" key="3">
    <source>
        <dbReference type="EMBL" id="RMX03531.1"/>
    </source>
</evidence>
<evidence type="ECO:0000259" key="2">
    <source>
        <dbReference type="Pfam" id="PF13439"/>
    </source>
</evidence>
<dbReference type="CDD" id="cd03801">
    <property type="entry name" value="GT4_PimA-like"/>
    <property type="match status" value="1"/>
</dbReference>
<dbReference type="OrthoDB" id="9816564at2"/>
<keyword evidence="4" id="KW-1185">Reference proteome</keyword>
<dbReference type="PANTHER" id="PTHR12526:SF636">
    <property type="entry name" value="BLL3647 PROTEIN"/>
    <property type="match status" value="1"/>
</dbReference>
<dbReference type="Pfam" id="PF13692">
    <property type="entry name" value="Glyco_trans_1_4"/>
    <property type="match status" value="1"/>
</dbReference>
<sequence length="419" mass="45906">MRMLWVLPYLPWPATSGGKTRQWQLLRALAGRGHRITLLAQSKEMPSAADRAALAPYLEELIVLPRRPLRHPLTLALALAGPWPVLTALNGAAPALTRRFKELLAQPWDVIQIEHSYTFEPCESALRGHEFILTEHNLESGLGGATYDRFPGWAWPFVRFDQWRARRWERRVFAAAAQIVAVTEADAQAMRTITRTPVNVVVNGVDCAAFSAARPAPDSLRILFLGNYEYPPNVDAVTWTIEHIMPGIWAAQPQARLAVAGHAMPADWPARWRDPRIEWLGFVADLPALQRRSAVFLAPLRQGGGSKLKVLEAMAAGLPLASTAQGVSGLAVVPGREYLGGDSAAELAQAVIALLQAPARALAIGEAARTYVRTHHDWSIAADQLEEVYARLPHAAPPGHDRAPAPLPQHQGAKHARGH</sequence>
<dbReference type="EMBL" id="RDQO01000006">
    <property type="protein sequence ID" value="RMX03531.1"/>
    <property type="molecule type" value="Genomic_DNA"/>
</dbReference>
<accession>A0A3M6QLC1</accession>
<feature type="region of interest" description="Disordered" evidence="1">
    <location>
        <begin position="394"/>
        <end position="419"/>
    </location>
</feature>
<dbReference type="PANTHER" id="PTHR12526">
    <property type="entry name" value="GLYCOSYLTRANSFERASE"/>
    <property type="match status" value="1"/>
</dbReference>
<feature type="domain" description="Glycosyltransferase subfamily 4-like N-terminal" evidence="2">
    <location>
        <begin position="17"/>
        <end position="208"/>
    </location>
</feature>
<reference evidence="3 4" key="1">
    <citation type="submission" date="2018-10" db="EMBL/GenBank/DDBJ databases">
        <title>Draft genome of Cortibacter populi DSM10536.</title>
        <authorList>
            <person name="Bernier A.-M."/>
            <person name="Bernard K."/>
        </authorList>
    </citation>
    <scope>NUCLEOTIDE SEQUENCE [LARGE SCALE GENOMIC DNA]</scope>
    <source>
        <strain evidence="3 4">DSM 105136</strain>
    </source>
</reference>
<evidence type="ECO:0000256" key="1">
    <source>
        <dbReference type="SAM" id="MobiDB-lite"/>
    </source>
</evidence>
<name>A0A3M6QLC1_9BURK</name>